<evidence type="ECO:0000256" key="2">
    <source>
        <dbReference type="SAM" id="SignalP"/>
    </source>
</evidence>
<comment type="caution">
    <text evidence="3">The sequence shown here is derived from an EMBL/GenBank/DDBJ whole genome shotgun (WGS) entry which is preliminary data.</text>
</comment>
<name>A0AAV2H2V0_LYMST</name>
<feature type="chain" id="PRO_5043371076" evidence="2">
    <location>
        <begin position="20"/>
        <end position="242"/>
    </location>
</feature>
<dbReference type="Proteomes" id="UP001497497">
    <property type="component" value="Unassembled WGS sequence"/>
</dbReference>
<organism evidence="3 4">
    <name type="scientific">Lymnaea stagnalis</name>
    <name type="common">Great pond snail</name>
    <name type="synonym">Helix stagnalis</name>
    <dbReference type="NCBI Taxonomy" id="6523"/>
    <lineage>
        <taxon>Eukaryota</taxon>
        <taxon>Metazoa</taxon>
        <taxon>Spiralia</taxon>
        <taxon>Lophotrochozoa</taxon>
        <taxon>Mollusca</taxon>
        <taxon>Gastropoda</taxon>
        <taxon>Heterobranchia</taxon>
        <taxon>Euthyneura</taxon>
        <taxon>Panpulmonata</taxon>
        <taxon>Hygrophila</taxon>
        <taxon>Lymnaeoidea</taxon>
        <taxon>Lymnaeidae</taxon>
        <taxon>Lymnaea</taxon>
    </lineage>
</organism>
<proteinExistence type="predicted"/>
<protein>
    <submittedName>
        <fullName evidence="3">Uncharacterized protein</fullName>
    </submittedName>
</protein>
<dbReference type="EMBL" id="CAXITT010000024">
    <property type="protein sequence ID" value="CAL1527940.1"/>
    <property type="molecule type" value="Genomic_DNA"/>
</dbReference>
<gene>
    <name evidence="3" type="ORF">GSLYS_00002110001</name>
</gene>
<feature type="signal peptide" evidence="2">
    <location>
        <begin position="1"/>
        <end position="19"/>
    </location>
</feature>
<evidence type="ECO:0000256" key="1">
    <source>
        <dbReference type="SAM" id="MobiDB-lite"/>
    </source>
</evidence>
<feature type="region of interest" description="Disordered" evidence="1">
    <location>
        <begin position="109"/>
        <end position="148"/>
    </location>
</feature>
<keyword evidence="4" id="KW-1185">Reference proteome</keyword>
<evidence type="ECO:0000313" key="3">
    <source>
        <dbReference type="EMBL" id="CAL1527940.1"/>
    </source>
</evidence>
<accession>A0AAV2H2V0</accession>
<reference evidence="3 4" key="1">
    <citation type="submission" date="2024-04" db="EMBL/GenBank/DDBJ databases">
        <authorList>
            <consortium name="Genoscope - CEA"/>
            <person name="William W."/>
        </authorList>
    </citation>
    <scope>NUCLEOTIDE SEQUENCE [LARGE SCALE GENOMIC DNA]</scope>
</reference>
<sequence>MNVCTIALFGCALVAFSSAQDMTSLMFQAMGIELPPMPPQMPQSLRDHLYPQQQQRLRQQQFQRLRAAAASASLKAKANPYSFPYSATNNLPDKKEPLYSLANRIRQPGDANALSNKDLTPANPYSVSRTASSRNPAVRTAGRPTPQNMEMYRQLRQWREQPKRINDAKNAGCKLPVDSAAASVLMFGDCRNPSARFVCQVEMMTCMNVGLSAMCCPYGMNKLAMDTISYFNKMQHFISEVA</sequence>
<dbReference type="AlphaFoldDB" id="A0AAV2H2V0"/>
<keyword evidence="2" id="KW-0732">Signal</keyword>
<evidence type="ECO:0000313" key="4">
    <source>
        <dbReference type="Proteomes" id="UP001497497"/>
    </source>
</evidence>
<feature type="compositionally biased region" description="Polar residues" evidence="1">
    <location>
        <begin position="113"/>
        <end position="135"/>
    </location>
</feature>